<proteinExistence type="inferred from homology"/>
<sequence>MVIVTALRNYPLGRTVNLTEARKTDKPRKYLLLEPELPLGAMNATLSYPYSLNVTEKLRNGTQDASPPPHLVGYENIIDNKWVQSAFCVIYTIIFVLGLLGNVLVCFVVVRNKAMQTVTNLFISNLALSDILLCLFAVPFTPLYSFRGTWSWGTLLCHMMPSAQGCSVYISTLTLMSIAIDRFFVIIYPFRPRMKIETCIIVIIMIWIFSITVTLPYAVFMSYYDIQIGRFCEESWPTEKLRRIFGSVTSILQFVLPFSVIAICYTCVSFKLNDRAKAKAASKNTRKEEFDKYRKRRTNQMLITMVTIFGLSWLPLNVTNLYNDYYIYAIHSKYYFLIFFLCHVIAMSSTCYNPFIYAWMNENFRKEFKQLIPCIDTSIQLRSNIPLEQLGMLQSEKTFNGNTATDSLGSSSQRAPSFRHKRKPSAAADVEKSGVELNEDLLTVDVKHCHISTSYNLRRESVKLRLINEESFSSGPSQSQF</sequence>
<evidence type="ECO:0000256" key="5">
    <source>
        <dbReference type="ARBA" id="ARBA00023040"/>
    </source>
</evidence>
<feature type="transmembrane region" description="Helical" evidence="11">
    <location>
        <begin position="122"/>
        <end position="146"/>
    </location>
</feature>
<comment type="subcellular location">
    <subcellularLocation>
        <location evidence="1">Membrane</location>
        <topology evidence="1">Multi-pass membrane protein</topology>
    </subcellularLocation>
</comment>
<comment type="caution">
    <text evidence="13">The sequence shown here is derived from an EMBL/GenBank/DDBJ whole genome shotgun (WGS) entry which is preliminary data.</text>
</comment>
<keyword evidence="8 9" id="KW-0807">Transducer</keyword>
<keyword evidence="7 9" id="KW-0675">Receptor</keyword>
<evidence type="ECO:0000259" key="12">
    <source>
        <dbReference type="PROSITE" id="PS50262"/>
    </source>
</evidence>
<dbReference type="InterPro" id="IPR000276">
    <property type="entry name" value="GPCR_Rhodpsn"/>
</dbReference>
<feature type="transmembrane region" description="Helical" evidence="11">
    <location>
        <begin position="302"/>
        <end position="322"/>
    </location>
</feature>
<evidence type="ECO:0000256" key="8">
    <source>
        <dbReference type="ARBA" id="ARBA00023224"/>
    </source>
</evidence>
<organism evidence="13 14">
    <name type="scientific">Pararge aegeria aegeria</name>
    <dbReference type="NCBI Taxonomy" id="348720"/>
    <lineage>
        <taxon>Eukaryota</taxon>
        <taxon>Metazoa</taxon>
        <taxon>Ecdysozoa</taxon>
        <taxon>Arthropoda</taxon>
        <taxon>Hexapoda</taxon>
        <taxon>Insecta</taxon>
        <taxon>Pterygota</taxon>
        <taxon>Neoptera</taxon>
        <taxon>Endopterygota</taxon>
        <taxon>Lepidoptera</taxon>
        <taxon>Glossata</taxon>
        <taxon>Ditrysia</taxon>
        <taxon>Papilionoidea</taxon>
        <taxon>Nymphalidae</taxon>
        <taxon>Satyrinae</taxon>
        <taxon>Satyrini</taxon>
        <taxon>Parargina</taxon>
        <taxon>Pararge</taxon>
    </lineage>
</organism>
<feature type="transmembrane region" description="Helical" evidence="11">
    <location>
        <begin position="244"/>
        <end position="268"/>
    </location>
</feature>
<evidence type="ECO:0000256" key="6">
    <source>
        <dbReference type="ARBA" id="ARBA00023136"/>
    </source>
</evidence>
<dbReference type="GO" id="GO:0004983">
    <property type="term" value="F:neuropeptide Y receptor activity"/>
    <property type="evidence" value="ECO:0007669"/>
    <property type="project" value="InterPro"/>
</dbReference>
<dbReference type="SUPFAM" id="SSF81321">
    <property type="entry name" value="Family A G protein-coupled receptor-like"/>
    <property type="match status" value="1"/>
</dbReference>
<dbReference type="OrthoDB" id="9046662at2759"/>
<dbReference type="PRINTS" id="PR01012">
    <property type="entry name" value="NRPEPTIDEYR"/>
</dbReference>
<evidence type="ECO:0000256" key="11">
    <source>
        <dbReference type="SAM" id="Phobius"/>
    </source>
</evidence>
<evidence type="ECO:0000256" key="9">
    <source>
        <dbReference type="RuleBase" id="RU000688"/>
    </source>
</evidence>
<keyword evidence="4 11" id="KW-1133">Transmembrane helix</keyword>
<keyword evidence="6 11" id="KW-0472">Membrane</keyword>
<dbReference type="PANTHER" id="PTHR24235">
    <property type="entry name" value="NEUROPEPTIDE Y RECEPTOR"/>
    <property type="match status" value="1"/>
</dbReference>
<dbReference type="InterPro" id="IPR000611">
    <property type="entry name" value="NPY_rcpt"/>
</dbReference>
<dbReference type="Gene3D" id="1.20.1070.10">
    <property type="entry name" value="Rhodopsin 7-helix transmembrane proteins"/>
    <property type="match status" value="1"/>
</dbReference>
<keyword evidence="5 9" id="KW-0297">G-protein coupled receptor</keyword>
<protein>
    <submittedName>
        <fullName evidence="13">Jg4966 protein</fullName>
    </submittedName>
</protein>
<evidence type="ECO:0000256" key="7">
    <source>
        <dbReference type="ARBA" id="ARBA00023170"/>
    </source>
</evidence>
<dbReference type="GO" id="GO:0043005">
    <property type="term" value="C:neuron projection"/>
    <property type="evidence" value="ECO:0007669"/>
    <property type="project" value="TreeGrafter"/>
</dbReference>
<keyword evidence="3 9" id="KW-0812">Transmembrane</keyword>
<evidence type="ECO:0000256" key="1">
    <source>
        <dbReference type="ARBA" id="ARBA00004141"/>
    </source>
</evidence>
<feature type="region of interest" description="Disordered" evidence="10">
    <location>
        <begin position="404"/>
        <end position="430"/>
    </location>
</feature>
<accession>A0A8S4SCM6</accession>
<gene>
    <name evidence="13" type="primary">jg4966</name>
    <name evidence="13" type="ORF">PAEG_LOCUS25054</name>
</gene>
<feature type="domain" description="G-protein coupled receptors family 1 profile" evidence="12">
    <location>
        <begin position="101"/>
        <end position="357"/>
    </location>
</feature>
<dbReference type="GO" id="GO:0042923">
    <property type="term" value="F:neuropeptide binding"/>
    <property type="evidence" value="ECO:0007669"/>
    <property type="project" value="TreeGrafter"/>
</dbReference>
<evidence type="ECO:0000256" key="4">
    <source>
        <dbReference type="ARBA" id="ARBA00022989"/>
    </source>
</evidence>
<dbReference type="PROSITE" id="PS50262">
    <property type="entry name" value="G_PROTEIN_RECEP_F1_2"/>
    <property type="match status" value="1"/>
</dbReference>
<dbReference type="GO" id="GO:0005886">
    <property type="term" value="C:plasma membrane"/>
    <property type="evidence" value="ECO:0007669"/>
    <property type="project" value="TreeGrafter"/>
</dbReference>
<feature type="transmembrane region" description="Helical" evidence="11">
    <location>
        <begin position="334"/>
        <end position="360"/>
    </location>
</feature>
<feature type="transmembrane region" description="Helical" evidence="11">
    <location>
        <begin position="200"/>
        <end position="224"/>
    </location>
</feature>
<dbReference type="SMART" id="SM01381">
    <property type="entry name" value="7TM_GPCR_Srsx"/>
    <property type="match status" value="1"/>
</dbReference>
<feature type="compositionally biased region" description="Polar residues" evidence="10">
    <location>
        <begin position="404"/>
        <end position="415"/>
    </location>
</feature>
<evidence type="ECO:0000256" key="3">
    <source>
        <dbReference type="ARBA" id="ARBA00022692"/>
    </source>
</evidence>
<name>A0A8S4SCM6_9NEOP</name>
<reference evidence="13" key="1">
    <citation type="submission" date="2022-03" db="EMBL/GenBank/DDBJ databases">
        <authorList>
            <person name="Lindestad O."/>
        </authorList>
    </citation>
    <scope>NUCLEOTIDE SEQUENCE</scope>
</reference>
<evidence type="ECO:0000256" key="2">
    <source>
        <dbReference type="ARBA" id="ARBA00010663"/>
    </source>
</evidence>
<dbReference type="Pfam" id="PF00001">
    <property type="entry name" value="7tm_1"/>
    <property type="match status" value="1"/>
</dbReference>
<evidence type="ECO:0000313" key="13">
    <source>
        <dbReference type="EMBL" id="CAH2265717.1"/>
    </source>
</evidence>
<comment type="similarity">
    <text evidence="2 9">Belongs to the G-protein coupled receptor 1 family.</text>
</comment>
<dbReference type="EMBL" id="CAKXAJ010026290">
    <property type="protein sequence ID" value="CAH2265717.1"/>
    <property type="molecule type" value="Genomic_DNA"/>
</dbReference>
<keyword evidence="14" id="KW-1185">Reference proteome</keyword>
<dbReference type="PRINTS" id="PR00237">
    <property type="entry name" value="GPCRRHODOPSN"/>
</dbReference>
<dbReference type="Proteomes" id="UP000838756">
    <property type="component" value="Unassembled WGS sequence"/>
</dbReference>
<evidence type="ECO:0000256" key="10">
    <source>
        <dbReference type="SAM" id="MobiDB-lite"/>
    </source>
</evidence>
<dbReference type="AlphaFoldDB" id="A0A8S4SCM6"/>
<dbReference type="InterPro" id="IPR017452">
    <property type="entry name" value="GPCR_Rhodpsn_7TM"/>
</dbReference>
<dbReference type="PROSITE" id="PS00237">
    <property type="entry name" value="G_PROTEIN_RECEP_F1_1"/>
    <property type="match status" value="1"/>
</dbReference>
<feature type="transmembrane region" description="Helical" evidence="11">
    <location>
        <begin position="168"/>
        <end position="188"/>
    </location>
</feature>
<dbReference type="CDD" id="cd15203">
    <property type="entry name" value="7tmA_NPYR-like"/>
    <property type="match status" value="1"/>
</dbReference>
<feature type="transmembrane region" description="Helical" evidence="11">
    <location>
        <begin position="89"/>
        <end position="110"/>
    </location>
</feature>
<evidence type="ECO:0000313" key="14">
    <source>
        <dbReference type="Proteomes" id="UP000838756"/>
    </source>
</evidence>
<dbReference type="PANTHER" id="PTHR24235:SF29">
    <property type="entry name" value="GH23382P"/>
    <property type="match status" value="1"/>
</dbReference>